<evidence type="ECO:0000313" key="11">
    <source>
        <dbReference type="EMBL" id="KAH0541604.1"/>
    </source>
</evidence>
<dbReference type="InterPro" id="IPR001245">
    <property type="entry name" value="Ser-Thr/Tyr_kinase_cat_dom"/>
</dbReference>
<evidence type="ECO:0000256" key="3">
    <source>
        <dbReference type="ARBA" id="ARBA00012513"/>
    </source>
</evidence>
<organism evidence="11 12">
    <name type="scientific">Glutinoglossum americanum</name>
    <dbReference type="NCBI Taxonomy" id="1670608"/>
    <lineage>
        <taxon>Eukaryota</taxon>
        <taxon>Fungi</taxon>
        <taxon>Dikarya</taxon>
        <taxon>Ascomycota</taxon>
        <taxon>Pezizomycotina</taxon>
        <taxon>Geoglossomycetes</taxon>
        <taxon>Geoglossales</taxon>
        <taxon>Geoglossaceae</taxon>
        <taxon>Glutinoglossum</taxon>
    </lineage>
</organism>
<comment type="subunit">
    <text evidence="2">Component of the EKC/KEOPS complex composed of at least BUD32, CGI121, GON7, KAE1 and PCC1; the whole complex dimerizes.</text>
</comment>
<evidence type="ECO:0000259" key="10">
    <source>
        <dbReference type="PROSITE" id="PS50011"/>
    </source>
</evidence>
<dbReference type="PROSITE" id="PS50011">
    <property type="entry name" value="PROTEIN_KINASE_DOM"/>
    <property type="match status" value="1"/>
</dbReference>
<sequence>MTRDNRILGMGSSGTVSLYKENTVLKGYVVWLDGRQYSFRDPPDDCILSLEREREAYERLGNHPHILRYLGIVEVEPGVRSLHFELASKGNLRLFIRNNELGAVTDQKRLSWITGLASALEHVHSREVIHCDLSCRNILLTKDDTAKLSDFGGAKLGGKEPSYSEEPWYELPPRERTWEARPYVKREIFAFGCLMYEIMAWEKPFGELTAEQVEKSYAHEEFPDLSGVLGADIIRRCWNEEFETAKDVEIALHTLADLPDSVQNTEEAVSAMQNGMSVAYMILRFWRRCWAGWWSAWETWGKLSRK</sequence>
<name>A0A9P8I648_9PEZI</name>
<dbReference type="InterPro" id="IPR000719">
    <property type="entry name" value="Prot_kinase_dom"/>
</dbReference>
<dbReference type="EMBL" id="JAGHQL010000074">
    <property type="protein sequence ID" value="KAH0541604.1"/>
    <property type="molecule type" value="Genomic_DNA"/>
</dbReference>
<dbReference type="EC" id="2.7.11.1" evidence="3"/>
<dbReference type="GO" id="GO:0004674">
    <property type="term" value="F:protein serine/threonine kinase activity"/>
    <property type="evidence" value="ECO:0007669"/>
    <property type="project" value="UniProtKB-EC"/>
</dbReference>
<dbReference type="AlphaFoldDB" id="A0A9P8I648"/>
<protein>
    <recommendedName>
        <fullName evidence="5">EKC/KEOPS complex subunit BUD32</fullName>
        <ecNumber evidence="3">2.7.11.1</ecNumber>
    </recommendedName>
    <alternativeName>
        <fullName evidence="6 7">Atypical Serine/threonine protein kinase BUD32</fullName>
    </alternativeName>
    <alternativeName>
        <fullName evidence="4">EKC/KEOPS complex subunit bud32</fullName>
    </alternativeName>
</protein>
<comment type="function">
    <text evidence="1">Component of the EKC/KEOPS complex that is required for the formation of a threonylcarbamoyl group on adenosine at position 37 (t(6)A37) in tRNAs that read codons beginning with adenine. The complex is probably involved in the transfer of the threonylcarbamoyl moiety of threonylcarbamoyl-AMP (TC-AMP) to the N6 group of A37. BUD32 has ATPase activity in the context of the EKC/KEOPS complex and likely plays a supporting role to the catalytic subunit KAE1. The EKC/KEOPS complex also promotes both telomere uncapping and telomere elongation. The complex is required for efficient recruitment of transcriptional coactivators.</text>
</comment>
<evidence type="ECO:0000256" key="5">
    <source>
        <dbReference type="ARBA" id="ARBA00019973"/>
    </source>
</evidence>
<reference evidence="11" key="1">
    <citation type="submission" date="2021-03" db="EMBL/GenBank/DDBJ databases">
        <title>Comparative genomics and phylogenomic investigation of the class Geoglossomycetes provide insights into ecological specialization and systematics.</title>
        <authorList>
            <person name="Melie T."/>
            <person name="Pirro S."/>
            <person name="Miller A.N."/>
            <person name="Quandt A."/>
        </authorList>
    </citation>
    <scope>NUCLEOTIDE SEQUENCE</scope>
    <source>
        <strain evidence="11">GBOQ0MN5Z8</strain>
    </source>
</reference>
<evidence type="ECO:0000256" key="1">
    <source>
        <dbReference type="ARBA" id="ARBA00003747"/>
    </source>
</evidence>
<evidence type="ECO:0000313" key="12">
    <source>
        <dbReference type="Proteomes" id="UP000698800"/>
    </source>
</evidence>
<evidence type="ECO:0000256" key="4">
    <source>
        <dbReference type="ARBA" id="ARBA00013948"/>
    </source>
</evidence>
<gene>
    <name evidence="11" type="ORF">FGG08_003952</name>
</gene>
<accession>A0A9P8I648</accession>
<dbReference type="PANTHER" id="PTHR48011:SF4">
    <property type="entry name" value="MITOGEN-ACTIVATED PROTEIN KINASE KINASE KINASE 19"/>
    <property type="match status" value="1"/>
</dbReference>
<evidence type="ECO:0000256" key="2">
    <source>
        <dbReference type="ARBA" id="ARBA00011534"/>
    </source>
</evidence>
<dbReference type="InterPro" id="IPR008266">
    <property type="entry name" value="Tyr_kinase_AS"/>
</dbReference>
<dbReference type="CDD" id="cd00180">
    <property type="entry name" value="PKc"/>
    <property type="match status" value="1"/>
</dbReference>
<dbReference type="PROSITE" id="PS00109">
    <property type="entry name" value="PROTEIN_KINASE_TYR"/>
    <property type="match status" value="1"/>
</dbReference>
<dbReference type="SUPFAM" id="SSF56112">
    <property type="entry name" value="Protein kinase-like (PK-like)"/>
    <property type="match status" value="1"/>
</dbReference>
<dbReference type="GO" id="GO:0007165">
    <property type="term" value="P:signal transduction"/>
    <property type="evidence" value="ECO:0007669"/>
    <property type="project" value="TreeGrafter"/>
</dbReference>
<dbReference type="Gene3D" id="1.10.510.10">
    <property type="entry name" value="Transferase(Phosphotransferase) domain 1"/>
    <property type="match status" value="1"/>
</dbReference>
<comment type="catalytic activity">
    <reaction evidence="8">
        <text>L-threonyl-[protein] + ATP = O-phospho-L-threonyl-[protein] + ADP + H(+)</text>
        <dbReference type="Rhea" id="RHEA:46608"/>
        <dbReference type="Rhea" id="RHEA-COMP:11060"/>
        <dbReference type="Rhea" id="RHEA-COMP:11605"/>
        <dbReference type="ChEBI" id="CHEBI:15378"/>
        <dbReference type="ChEBI" id="CHEBI:30013"/>
        <dbReference type="ChEBI" id="CHEBI:30616"/>
        <dbReference type="ChEBI" id="CHEBI:61977"/>
        <dbReference type="ChEBI" id="CHEBI:456216"/>
        <dbReference type="EC" id="2.7.11.1"/>
    </reaction>
</comment>
<dbReference type="PANTHER" id="PTHR48011">
    <property type="entry name" value="CCR4-NOT TRANSCRIPTIONAL COMPLEX SUBUNIT CAF120-RELATED"/>
    <property type="match status" value="1"/>
</dbReference>
<feature type="domain" description="Protein kinase" evidence="10">
    <location>
        <begin position="2"/>
        <end position="256"/>
    </location>
</feature>
<dbReference type="OrthoDB" id="1668230at2759"/>
<comment type="catalytic activity">
    <reaction evidence="9">
        <text>L-seryl-[protein] + ATP = O-phospho-L-seryl-[protein] + ADP + H(+)</text>
        <dbReference type="Rhea" id="RHEA:17989"/>
        <dbReference type="Rhea" id="RHEA-COMP:9863"/>
        <dbReference type="Rhea" id="RHEA-COMP:11604"/>
        <dbReference type="ChEBI" id="CHEBI:15378"/>
        <dbReference type="ChEBI" id="CHEBI:29999"/>
        <dbReference type="ChEBI" id="CHEBI:30616"/>
        <dbReference type="ChEBI" id="CHEBI:83421"/>
        <dbReference type="ChEBI" id="CHEBI:456216"/>
        <dbReference type="EC" id="2.7.11.1"/>
    </reaction>
</comment>
<dbReference type="InterPro" id="IPR011009">
    <property type="entry name" value="Kinase-like_dom_sf"/>
</dbReference>
<evidence type="ECO:0000256" key="8">
    <source>
        <dbReference type="ARBA" id="ARBA00047899"/>
    </source>
</evidence>
<proteinExistence type="predicted"/>
<comment type="caution">
    <text evidence="11">The sequence shown here is derived from an EMBL/GenBank/DDBJ whole genome shotgun (WGS) entry which is preliminary data.</text>
</comment>
<keyword evidence="12" id="KW-1185">Reference proteome</keyword>
<dbReference type="Proteomes" id="UP000698800">
    <property type="component" value="Unassembled WGS sequence"/>
</dbReference>
<dbReference type="GO" id="GO:0005524">
    <property type="term" value="F:ATP binding"/>
    <property type="evidence" value="ECO:0007669"/>
    <property type="project" value="InterPro"/>
</dbReference>
<evidence type="ECO:0000256" key="9">
    <source>
        <dbReference type="ARBA" id="ARBA00048679"/>
    </source>
</evidence>
<dbReference type="Pfam" id="PF07714">
    <property type="entry name" value="PK_Tyr_Ser-Thr"/>
    <property type="match status" value="1"/>
</dbReference>
<evidence type="ECO:0000256" key="6">
    <source>
        <dbReference type="ARBA" id="ARBA00030980"/>
    </source>
</evidence>
<evidence type="ECO:0000256" key="7">
    <source>
        <dbReference type="ARBA" id="ARBA00033194"/>
    </source>
</evidence>
<dbReference type="InterPro" id="IPR052751">
    <property type="entry name" value="Plant_MAPKKK"/>
</dbReference>